<dbReference type="InterPro" id="IPR015168">
    <property type="entry name" value="SsuA/THI5"/>
</dbReference>
<evidence type="ECO:0000313" key="6">
    <source>
        <dbReference type="Proteomes" id="UP001597375"/>
    </source>
</evidence>
<dbReference type="Gene3D" id="3.40.190.10">
    <property type="entry name" value="Periplasmic binding protein-like II"/>
    <property type="match status" value="2"/>
</dbReference>
<keyword evidence="6" id="KW-1185">Reference proteome</keyword>
<evidence type="ECO:0000256" key="1">
    <source>
        <dbReference type="ARBA" id="ARBA00004418"/>
    </source>
</evidence>
<organism evidence="5 6">
    <name type="scientific">Luteolibacter algae</name>
    <dbReference type="NCBI Taxonomy" id="454151"/>
    <lineage>
        <taxon>Bacteria</taxon>
        <taxon>Pseudomonadati</taxon>
        <taxon>Verrucomicrobiota</taxon>
        <taxon>Verrucomicrobiia</taxon>
        <taxon>Verrucomicrobiales</taxon>
        <taxon>Verrucomicrobiaceae</taxon>
        <taxon>Luteolibacter</taxon>
    </lineage>
</organism>
<evidence type="ECO:0000256" key="3">
    <source>
        <dbReference type="ARBA" id="ARBA00022729"/>
    </source>
</evidence>
<accession>A0ABW5D623</accession>
<dbReference type="SUPFAM" id="SSF53850">
    <property type="entry name" value="Periplasmic binding protein-like II"/>
    <property type="match status" value="1"/>
</dbReference>
<dbReference type="CDD" id="cd13563">
    <property type="entry name" value="PBP2_SsuA_like_6"/>
    <property type="match status" value="1"/>
</dbReference>
<name>A0ABW5D623_9BACT</name>
<proteinExistence type="inferred from homology"/>
<dbReference type="RefSeq" id="WP_386819832.1">
    <property type="nucleotide sequence ID" value="NZ_JBHUIT010000008.1"/>
</dbReference>
<dbReference type="Pfam" id="PF09084">
    <property type="entry name" value="NMT1"/>
    <property type="match status" value="1"/>
</dbReference>
<dbReference type="Proteomes" id="UP001597375">
    <property type="component" value="Unassembled WGS sequence"/>
</dbReference>
<protein>
    <submittedName>
        <fullName evidence="5">ABC transporter substrate-binding protein</fullName>
    </submittedName>
</protein>
<evidence type="ECO:0000313" key="5">
    <source>
        <dbReference type="EMBL" id="MFD2256543.1"/>
    </source>
</evidence>
<evidence type="ECO:0000259" key="4">
    <source>
        <dbReference type="Pfam" id="PF09084"/>
    </source>
</evidence>
<evidence type="ECO:0000256" key="2">
    <source>
        <dbReference type="ARBA" id="ARBA00010742"/>
    </source>
</evidence>
<gene>
    <name evidence="5" type="ORF">ACFSSA_07640</name>
</gene>
<comment type="similarity">
    <text evidence="2">Belongs to the bacterial solute-binding protein SsuA/TauA family.</text>
</comment>
<feature type="domain" description="SsuA/THI5-like" evidence="4">
    <location>
        <begin position="47"/>
        <end position="222"/>
    </location>
</feature>
<keyword evidence="3" id="KW-0732">Signal</keyword>
<dbReference type="PANTHER" id="PTHR30024:SF47">
    <property type="entry name" value="TAURINE-BINDING PERIPLASMIC PROTEIN"/>
    <property type="match status" value="1"/>
</dbReference>
<sequence length="335" mass="36687">MKYTTKNLMRGLFTALISGIMVKAQVGAEPLKIAYSDWPGWIAWEIGIQKGWFKEAGVDVEFAWMDYVESMDAYVAGKVDAVTMTNGDALVTGGTGKPSVAIIINDYSNGNDMIVGAPGIDSLKDLKGKKIGLEEGFVEHLLLLKGLEKLGMSPDDVTIVNTPTNETPQVLQAKAVDAIGAWQPNSGQALKALPGSKPIFSSADVPGIIYDVLAVSPESLDTRKADWAKVVTVWYKISDFIRDEENLDETLEILSGRVGVKPEEYEHFLKGTYILSLEEALERWEDKEGLGSIYGSTRIANEFNLKFEVYDKSQDAAKYLDPSLTKAFAASQKSE</sequence>
<reference evidence="6" key="1">
    <citation type="journal article" date="2019" name="Int. J. Syst. Evol. Microbiol.">
        <title>The Global Catalogue of Microorganisms (GCM) 10K type strain sequencing project: providing services to taxonomists for standard genome sequencing and annotation.</title>
        <authorList>
            <consortium name="The Broad Institute Genomics Platform"/>
            <consortium name="The Broad Institute Genome Sequencing Center for Infectious Disease"/>
            <person name="Wu L."/>
            <person name="Ma J."/>
        </authorList>
    </citation>
    <scope>NUCLEOTIDE SEQUENCE [LARGE SCALE GENOMIC DNA]</scope>
    <source>
        <strain evidence="6">CGMCC 4.7106</strain>
    </source>
</reference>
<comment type="subcellular location">
    <subcellularLocation>
        <location evidence="1">Periplasm</location>
    </subcellularLocation>
</comment>
<dbReference type="PANTHER" id="PTHR30024">
    <property type="entry name" value="ALIPHATIC SULFONATES-BINDING PROTEIN-RELATED"/>
    <property type="match status" value="1"/>
</dbReference>
<dbReference type="EMBL" id="JBHUIT010000008">
    <property type="protein sequence ID" value="MFD2256543.1"/>
    <property type="molecule type" value="Genomic_DNA"/>
</dbReference>
<comment type="caution">
    <text evidence="5">The sequence shown here is derived from an EMBL/GenBank/DDBJ whole genome shotgun (WGS) entry which is preliminary data.</text>
</comment>